<organism evidence="2">
    <name type="scientific">Ixodes ricinus</name>
    <name type="common">Common tick</name>
    <name type="synonym">Acarus ricinus</name>
    <dbReference type="NCBI Taxonomy" id="34613"/>
    <lineage>
        <taxon>Eukaryota</taxon>
        <taxon>Metazoa</taxon>
        <taxon>Ecdysozoa</taxon>
        <taxon>Arthropoda</taxon>
        <taxon>Chelicerata</taxon>
        <taxon>Arachnida</taxon>
        <taxon>Acari</taxon>
        <taxon>Parasitiformes</taxon>
        <taxon>Ixodida</taxon>
        <taxon>Ixodoidea</taxon>
        <taxon>Ixodidae</taxon>
        <taxon>Ixodinae</taxon>
        <taxon>Ixodes</taxon>
    </lineage>
</organism>
<accession>A0A6B0V4V6</accession>
<feature type="region of interest" description="Disordered" evidence="1">
    <location>
        <begin position="109"/>
        <end position="152"/>
    </location>
</feature>
<reference evidence="2" key="1">
    <citation type="submission" date="2019-12" db="EMBL/GenBank/DDBJ databases">
        <title>An insight into the sialome of adult female Ixodes ricinus ticks feeding for 6 days.</title>
        <authorList>
            <person name="Perner J."/>
            <person name="Ribeiro J.M.C."/>
        </authorList>
    </citation>
    <scope>NUCLEOTIDE SEQUENCE</scope>
    <source>
        <strain evidence="2">Semi-engorged</strain>
        <tissue evidence="2">Salivary glands</tissue>
    </source>
</reference>
<dbReference type="EMBL" id="GIFC01014638">
    <property type="protein sequence ID" value="MXU96721.1"/>
    <property type="molecule type" value="Transcribed_RNA"/>
</dbReference>
<dbReference type="AlphaFoldDB" id="A0A6B0V4V6"/>
<proteinExistence type="predicted"/>
<protein>
    <submittedName>
        <fullName evidence="2">Putative secreted protein</fullName>
    </submittedName>
</protein>
<evidence type="ECO:0000313" key="2">
    <source>
        <dbReference type="EMBL" id="MXU96721.1"/>
    </source>
</evidence>
<sequence>MLLLLMLLLLMLLMLLVRLLVLLQMLLLLVLEWQCRNLHLALPAEHLRRHPHHHAGWMTGSSRQLGALWLRKCLRLWQCGAPHHGRVRHSRGTRDRPGHVLGLLPRQGGEGQRVLGSQGPCADPGPHGLPEGHGRLSQGHGRLPHRSQDPLGTSKLLWNRRARRRRHVCGHGVFCWLDRTAIEALGHNVQFGRLDNGAFRLDVNRNHLVRLRLGVDYEPVVTGSAL</sequence>
<name>A0A6B0V4V6_IXORI</name>
<evidence type="ECO:0000256" key="1">
    <source>
        <dbReference type="SAM" id="MobiDB-lite"/>
    </source>
</evidence>